<reference evidence="6 7" key="1">
    <citation type="submission" date="2018-01" db="EMBL/GenBank/DDBJ databases">
        <title>Whole genome analyses suggest that Burkholderia sensu lato contains two further novel genera in the rhizoxinica-symbiotica group Mycetohabitans gen. nov., and Trinickia gen. nov.: implications for the evolution of diazotrophy and nodulation in the Burkholderiaceae.</title>
        <authorList>
            <person name="Estrada-de los Santos P."/>
            <person name="Palmer M."/>
            <person name="Chavez-Ramirez B."/>
            <person name="Beukes C."/>
            <person name="Steenkamp E.T."/>
            <person name="Hirsch A.M."/>
            <person name="Manyaka P."/>
            <person name="Maluk M."/>
            <person name="Lafos M."/>
            <person name="Crook M."/>
            <person name="Gross E."/>
            <person name="Simon M.F."/>
            <person name="Bueno dos Reis Junior F."/>
            <person name="Poole P.S."/>
            <person name="Venter S.N."/>
            <person name="James E.K."/>
        </authorList>
    </citation>
    <scope>NUCLEOTIDE SEQUENCE [LARGE SCALE GENOMIC DNA]</scope>
    <source>
        <strain evidence="6 7">GP25-8</strain>
    </source>
</reference>
<dbReference type="GO" id="GO:0003700">
    <property type="term" value="F:DNA-binding transcription factor activity"/>
    <property type="evidence" value="ECO:0007669"/>
    <property type="project" value="InterPro"/>
</dbReference>
<evidence type="ECO:0000259" key="5">
    <source>
        <dbReference type="PROSITE" id="PS50931"/>
    </source>
</evidence>
<proteinExistence type="inferred from homology"/>
<dbReference type="InterPro" id="IPR005119">
    <property type="entry name" value="LysR_subst-bd"/>
</dbReference>
<sequence length="298" mass="32195">MQSLRELETFVAIAEEGSLTAAALRLGRSLQAVSRGLQTLEATLGATLVVRTTRTSQLSEAGERFYARVKAVLADLEIAQTELAEDAKRLTGTLRINAPTLFGPQYVVPLIAEFLQRHPDLRAAVSLEDEFSDPASSGADVTLRIGAPSDSSLVARKLADVRRVAFAATSYLAAYGTPRTPDDLASHACVVRTGVPHAHRWRFTARTGKEITVTVAGRFESDQVAAVNAAVAGGLGIGLAAFWQIRDAVDADRVRIVLPDYEPAPMPLCALWVRPRRMPARTRLLIEFLAARLAGEKL</sequence>
<dbReference type="SUPFAM" id="SSF53850">
    <property type="entry name" value="Periplasmic binding protein-like II"/>
    <property type="match status" value="1"/>
</dbReference>
<evidence type="ECO:0000313" key="7">
    <source>
        <dbReference type="Proteomes" id="UP000235347"/>
    </source>
</evidence>
<dbReference type="InterPro" id="IPR036390">
    <property type="entry name" value="WH_DNA-bd_sf"/>
</dbReference>
<gene>
    <name evidence="6" type="ORF">C0Z19_00675</name>
</gene>
<evidence type="ECO:0000313" key="6">
    <source>
        <dbReference type="EMBL" id="PMS28278.1"/>
    </source>
</evidence>
<keyword evidence="3" id="KW-0238">DNA-binding</keyword>
<dbReference type="CDD" id="cd08422">
    <property type="entry name" value="PBP2_CrgA_like"/>
    <property type="match status" value="1"/>
</dbReference>
<keyword evidence="2" id="KW-0805">Transcription regulation</keyword>
<name>A0A2N7WFR7_9BURK</name>
<dbReference type="EMBL" id="PNYB01000001">
    <property type="protein sequence ID" value="PMS28278.1"/>
    <property type="molecule type" value="Genomic_DNA"/>
</dbReference>
<keyword evidence="4" id="KW-0804">Transcription</keyword>
<feature type="domain" description="HTH lysR-type" evidence="5">
    <location>
        <begin position="1"/>
        <end position="59"/>
    </location>
</feature>
<evidence type="ECO:0000256" key="3">
    <source>
        <dbReference type="ARBA" id="ARBA00023125"/>
    </source>
</evidence>
<evidence type="ECO:0000256" key="1">
    <source>
        <dbReference type="ARBA" id="ARBA00009437"/>
    </source>
</evidence>
<protein>
    <submittedName>
        <fullName evidence="6">LysR family transcriptional regulator</fullName>
    </submittedName>
</protein>
<dbReference type="AlphaFoldDB" id="A0A2N7WFR7"/>
<dbReference type="PROSITE" id="PS50931">
    <property type="entry name" value="HTH_LYSR"/>
    <property type="match status" value="1"/>
</dbReference>
<dbReference type="PANTHER" id="PTHR30537">
    <property type="entry name" value="HTH-TYPE TRANSCRIPTIONAL REGULATOR"/>
    <property type="match status" value="1"/>
</dbReference>
<dbReference type="RefSeq" id="WP_102607868.1">
    <property type="nucleotide sequence ID" value="NZ_CADIKD010000005.1"/>
</dbReference>
<dbReference type="SUPFAM" id="SSF46785">
    <property type="entry name" value="Winged helix' DNA-binding domain"/>
    <property type="match status" value="1"/>
</dbReference>
<evidence type="ECO:0000256" key="2">
    <source>
        <dbReference type="ARBA" id="ARBA00023015"/>
    </source>
</evidence>
<keyword evidence="7" id="KW-1185">Reference proteome</keyword>
<dbReference type="Proteomes" id="UP000235347">
    <property type="component" value="Unassembled WGS sequence"/>
</dbReference>
<comment type="caution">
    <text evidence="6">The sequence shown here is derived from an EMBL/GenBank/DDBJ whole genome shotgun (WGS) entry which is preliminary data.</text>
</comment>
<evidence type="ECO:0000256" key="4">
    <source>
        <dbReference type="ARBA" id="ARBA00023163"/>
    </source>
</evidence>
<dbReference type="InterPro" id="IPR036388">
    <property type="entry name" value="WH-like_DNA-bd_sf"/>
</dbReference>
<dbReference type="GO" id="GO:0003677">
    <property type="term" value="F:DNA binding"/>
    <property type="evidence" value="ECO:0007669"/>
    <property type="project" value="UniProtKB-KW"/>
</dbReference>
<organism evidence="6 7">
    <name type="scientific">Trinickia soli</name>
    <dbReference type="NCBI Taxonomy" id="380675"/>
    <lineage>
        <taxon>Bacteria</taxon>
        <taxon>Pseudomonadati</taxon>
        <taxon>Pseudomonadota</taxon>
        <taxon>Betaproteobacteria</taxon>
        <taxon>Burkholderiales</taxon>
        <taxon>Burkholderiaceae</taxon>
        <taxon>Trinickia</taxon>
    </lineage>
</organism>
<comment type="similarity">
    <text evidence="1">Belongs to the LysR transcriptional regulatory family.</text>
</comment>
<accession>A0A2N7WFR7</accession>
<dbReference type="InterPro" id="IPR058163">
    <property type="entry name" value="LysR-type_TF_proteobact-type"/>
</dbReference>
<dbReference type="Pfam" id="PF00126">
    <property type="entry name" value="HTH_1"/>
    <property type="match status" value="1"/>
</dbReference>
<dbReference type="Pfam" id="PF03466">
    <property type="entry name" value="LysR_substrate"/>
    <property type="match status" value="1"/>
</dbReference>
<dbReference type="PANTHER" id="PTHR30537:SF5">
    <property type="entry name" value="HTH-TYPE TRANSCRIPTIONAL ACTIVATOR TTDR-RELATED"/>
    <property type="match status" value="1"/>
</dbReference>
<dbReference type="Gene3D" id="1.10.10.10">
    <property type="entry name" value="Winged helix-like DNA-binding domain superfamily/Winged helix DNA-binding domain"/>
    <property type="match status" value="1"/>
</dbReference>
<dbReference type="Gene3D" id="3.40.190.290">
    <property type="match status" value="1"/>
</dbReference>
<dbReference type="InterPro" id="IPR000847">
    <property type="entry name" value="LysR_HTH_N"/>
</dbReference>